<keyword evidence="3 6" id="KW-0418">Kinase</keyword>
<evidence type="ECO:0000256" key="1">
    <source>
        <dbReference type="ARBA" id="ARBA00009924"/>
    </source>
</evidence>
<evidence type="ECO:0000256" key="3">
    <source>
        <dbReference type="ARBA" id="ARBA00022777"/>
    </source>
</evidence>
<dbReference type="GO" id="GO:0006754">
    <property type="term" value="P:ATP biosynthetic process"/>
    <property type="evidence" value="ECO:0007669"/>
    <property type="project" value="UniProtKB-KW"/>
</dbReference>
<evidence type="ECO:0000313" key="8">
    <source>
        <dbReference type="EMBL" id="RNJ48172.1"/>
    </source>
</evidence>
<name>A0A3M9XKK6_9HYPH</name>
<comment type="caution">
    <text evidence="8">The sequence shown here is derived from an EMBL/GenBank/DDBJ whole genome shotgun (WGS) entry which is preliminary data.</text>
</comment>
<evidence type="ECO:0000313" key="9">
    <source>
        <dbReference type="Proteomes" id="UP000268623"/>
    </source>
</evidence>
<dbReference type="RefSeq" id="WP_123177916.1">
    <property type="nucleotide sequence ID" value="NZ_QWDD01000003.1"/>
</dbReference>
<evidence type="ECO:0000256" key="6">
    <source>
        <dbReference type="RuleBase" id="RU369062"/>
    </source>
</evidence>
<organism evidence="8 9">
    <name type="scientific">Methylocystis hirsuta</name>
    <dbReference type="NCBI Taxonomy" id="369798"/>
    <lineage>
        <taxon>Bacteria</taxon>
        <taxon>Pseudomonadati</taxon>
        <taxon>Pseudomonadota</taxon>
        <taxon>Alphaproteobacteria</taxon>
        <taxon>Hyphomicrobiales</taxon>
        <taxon>Methylocystaceae</taxon>
        <taxon>Methylocystis</taxon>
    </lineage>
</organism>
<keyword evidence="9" id="KW-1185">Reference proteome</keyword>
<dbReference type="PANTHER" id="PTHR34383">
    <property type="entry name" value="POLYPHOSPHATE:AMP PHOSPHOTRANSFERASE-RELATED"/>
    <property type="match status" value="1"/>
</dbReference>
<dbReference type="InterPro" id="IPR016898">
    <property type="entry name" value="Polyphosphate_phosphotransfera"/>
</dbReference>
<keyword evidence="4" id="KW-0066">ATP synthesis</keyword>
<dbReference type="GO" id="GO:0008976">
    <property type="term" value="F:polyphosphate kinase activity"/>
    <property type="evidence" value="ECO:0007669"/>
    <property type="project" value="UniProtKB-UniRule"/>
</dbReference>
<protein>
    <recommendedName>
        <fullName evidence="6">ADP/GDP-polyphosphate phosphotransferase</fullName>
        <ecNumber evidence="6">2.7.4.-</ecNumber>
    </recommendedName>
    <alternativeName>
        <fullName evidence="6">Polyphosphate kinase PPK2</fullName>
    </alternativeName>
</protein>
<dbReference type="Gene3D" id="3.40.50.300">
    <property type="entry name" value="P-loop containing nucleotide triphosphate hydrolases"/>
    <property type="match status" value="1"/>
</dbReference>
<dbReference type="NCBIfam" id="TIGR03707">
    <property type="entry name" value="PPK2_P_aer"/>
    <property type="match status" value="1"/>
</dbReference>
<dbReference type="AlphaFoldDB" id="A0A3M9XKK6"/>
<evidence type="ECO:0000256" key="4">
    <source>
        <dbReference type="ARBA" id="ARBA00023310"/>
    </source>
</evidence>
<evidence type="ECO:0000256" key="2">
    <source>
        <dbReference type="ARBA" id="ARBA00022679"/>
    </source>
</evidence>
<comment type="subunit">
    <text evidence="6">Homotetramer.</text>
</comment>
<comment type="function">
    <text evidence="6">Uses inorganic polyphosphate (polyP) as a donor to convert GDP to GTP or ADP to ATP.</text>
</comment>
<dbReference type="EMBL" id="QWDD01000003">
    <property type="protein sequence ID" value="RNJ48172.1"/>
    <property type="molecule type" value="Genomic_DNA"/>
</dbReference>
<comment type="similarity">
    <text evidence="1 6">Belongs to the polyphosphate kinase 2 (PPK2) family. Class I subfamily.</text>
</comment>
<evidence type="ECO:0000256" key="5">
    <source>
        <dbReference type="ARBA" id="ARBA00024500"/>
    </source>
</evidence>
<comment type="catalytic activity">
    <reaction evidence="5">
        <text>[phosphate](n) + ATP = [phosphate](n+1) + ADP</text>
        <dbReference type="Rhea" id="RHEA:19573"/>
        <dbReference type="Rhea" id="RHEA-COMP:9859"/>
        <dbReference type="Rhea" id="RHEA-COMP:14280"/>
        <dbReference type="ChEBI" id="CHEBI:16838"/>
        <dbReference type="ChEBI" id="CHEBI:30616"/>
        <dbReference type="ChEBI" id="CHEBI:456216"/>
    </reaction>
    <physiologicalReaction direction="right-to-left" evidence="5">
        <dbReference type="Rhea" id="RHEA:19575"/>
    </physiologicalReaction>
</comment>
<sequence length="258" mass="30150">MTENNTSENDAYRKALHKAQVELAKFHKHVIENDRKILVILEGRDAAGKDGTAKRITEHLSPRESRIVALGKLSDQDRRSWYFQRYVPHLPSSGEIVIFNRSWYNRAGVERVMGFCTNEEYEQFVHAVPIYEQLLVHCGVTIIKYYLDISRDEQERRLKRRREDPLRQWKISPVDEKALSHWKDYSQARNEMLLRTHSVFAPWTLVKADDKKSARLNIIRDLLSRCEYAGKGGHGEFPDPNQVFLFDELLLTKGVIIS</sequence>
<dbReference type="InterPro" id="IPR022488">
    <property type="entry name" value="PPK2-related"/>
</dbReference>
<keyword evidence="2 6" id="KW-0808">Transferase</keyword>
<proteinExistence type="inferred from homology"/>
<dbReference type="InterPro" id="IPR027417">
    <property type="entry name" value="P-loop_NTPase"/>
</dbReference>
<evidence type="ECO:0000259" key="7">
    <source>
        <dbReference type="Pfam" id="PF03976"/>
    </source>
</evidence>
<dbReference type="EC" id="2.7.4.-" evidence="6"/>
<dbReference type="InterPro" id="IPR022486">
    <property type="entry name" value="PPK2_PA0141"/>
</dbReference>
<dbReference type="Proteomes" id="UP000268623">
    <property type="component" value="Unassembled WGS sequence"/>
</dbReference>
<dbReference type="SUPFAM" id="SSF52540">
    <property type="entry name" value="P-loop containing nucleoside triphosphate hydrolases"/>
    <property type="match status" value="1"/>
</dbReference>
<dbReference type="PIRSF" id="PIRSF028756">
    <property type="entry name" value="PPK2_prd"/>
    <property type="match status" value="1"/>
</dbReference>
<accession>A0A3M9XKK6</accession>
<feature type="domain" description="Polyphosphate kinase-2-related" evidence="7">
    <location>
        <begin position="8"/>
        <end position="229"/>
    </location>
</feature>
<dbReference type="PANTHER" id="PTHR34383:SF1">
    <property type="entry name" value="ADP-POLYPHOSPHATE PHOSPHOTRANSFERASE"/>
    <property type="match status" value="1"/>
</dbReference>
<dbReference type="Pfam" id="PF03976">
    <property type="entry name" value="PPK2"/>
    <property type="match status" value="1"/>
</dbReference>
<dbReference type="OrthoDB" id="9775224at2"/>
<gene>
    <name evidence="8" type="primary">ppk2</name>
    <name evidence="8" type="ORF">D1O30_20370</name>
</gene>
<reference evidence="8 9" key="1">
    <citation type="submission" date="2018-08" db="EMBL/GenBank/DDBJ databases">
        <title>Genome sequence of Methylocystis hirsuta CSC1, a methanotroph able to accumulate PHAs.</title>
        <authorList>
            <person name="Bordel S."/>
            <person name="Rodriguez E."/>
            <person name="Gancedo J."/>
            <person name="Munoz R."/>
        </authorList>
    </citation>
    <scope>NUCLEOTIDE SEQUENCE [LARGE SCALE GENOMIC DNA]</scope>
    <source>
        <strain evidence="8 9">CSC1</strain>
    </source>
</reference>